<keyword evidence="7" id="KW-0057">Aromatic amino acid biosynthesis</keyword>
<keyword evidence="4" id="KW-0328">Glycosyltransferase</keyword>
<dbReference type="SUPFAM" id="SSF52418">
    <property type="entry name" value="Nucleoside phosphorylase/phosphoribosyltransferase catalytic domain"/>
    <property type="match status" value="1"/>
</dbReference>
<evidence type="ECO:0000256" key="3">
    <source>
        <dbReference type="ARBA" id="ARBA00022605"/>
    </source>
</evidence>
<keyword evidence="13" id="KW-1185">Reference proteome</keyword>
<dbReference type="InterPro" id="IPR005940">
    <property type="entry name" value="Anthranilate_Pribosyl_Tfrase"/>
</dbReference>
<protein>
    <recommendedName>
        <fullName evidence="9">Anthranilate phosphoribosyltransferase</fullName>
        <ecNumber evidence="2">2.4.2.18</ecNumber>
    </recommendedName>
</protein>
<dbReference type="EC" id="2.4.2.18" evidence="2"/>
<comment type="similarity">
    <text evidence="8">Belongs to the anthranilate phosphoribosyltransferase family.</text>
</comment>
<dbReference type="InterPro" id="IPR035902">
    <property type="entry name" value="Nuc_phospho_transferase"/>
</dbReference>
<dbReference type="Gene3D" id="3.40.1030.10">
    <property type="entry name" value="Nucleoside phosphorylase/phosphoribosyltransferase catalytic domain"/>
    <property type="match status" value="1"/>
</dbReference>
<name>A0AA39PST5_9AGAR</name>
<dbReference type="AlphaFoldDB" id="A0AA39PST5"/>
<dbReference type="PANTHER" id="PTHR43285:SF2">
    <property type="entry name" value="ANTHRANILATE PHOSPHORIBOSYLTRANSFERASE"/>
    <property type="match status" value="1"/>
</dbReference>
<accession>A0AA39PST5</accession>
<dbReference type="Pfam" id="PF02885">
    <property type="entry name" value="Glycos_trans_3N"/>
    <property type="match status" value="1"/>
</dbReference>
<evidence type="ECO:0000256" key="7">
    <source>
        <dbReference type="ARBA" id="ARBA00023141"/>
    </source>
</evidence>
<evidence type="ECO:0000256" key="9">
    <source>
        <dbReference type="ARBA" id="ARBA00071401"/>
    </source>
</evidence>
<dbReference type="NCBIfam" id="TIGR01245">
    <property type="entry name" value="trpD"/>
    <property type="match status" value="1"/>
</dbReference>
<feature type="domain" description="Glycosyl transferase family 3 N-terminal" evidence="11">
    <location>
        <begin position="25"/>
        <end position="90"/>
    </location>
</feature>
<dbReference type="GO" id="GO:0005829">
    <property type="term" value="C:cytosol"/>
    <property type="evidence" value="ECO:0007669"/>
    <property type="project" value="TreeGrafter"/>
</dbReference>
<organism evidence="12 13">
    <name type="scientific">Armillaria novae-zelandiae</name>
    <dbReference type="NCBI Taxonomy" id="153914"/>
    <lineage>
        <taxon>Eukaryota</taxon>
        <taxon>Fungi</taxon>
        <taxon>Dikarya</taxon>
        <taxon>Basidiomycota</taxon>
        <taxon>Agaricomycotina</taxon>
        <taxon>Agaricomycetes</taxon>
        <taxon>Agaricomycetidae</taxon>
        <taxon>Agaricales</taxon>
        <taxon>Marasmiineae</taxon>
        <taxon>Physalacriaceae</taxon>
        <taxon>Armillaria</taxon>
    </lineage>
</organism>
<evidence type="ECO:0000256" key="1">
    <source>
        <dbReference type="ARBA" id="ARBA00004907"/>
    </source>
</evidence>
<evidence type="ECO:0000313" key="13">
    <source>
        <dbReference type="Proteomes" id="UP001175227"/>
    </source>
</evidence>
<dbReference type="EMBL" id="JAUEPR010000002">
    <property type="protein sequence ID" value="KAK0489111.1"/>
    <property type="molecule type" value="Genomic_DNA"/>
</dbReference>
<sequence>MTKSWKPSQTVSSSTETYTEQSFRPLLNKLVQTPEYFTPDDLKKALNHLFTPDVVQPVQIGAFLSALHIHRVERRPESLAAAASVLREKALKAAVQDTENDFVVDIVGTGGDGYNLFNVSTTAGIVAAGAGARVIKHGSRASTSSSGAADLLEALDCLFVAPTPGTPMPIPRVPFTFILAPHYHPALGYITPYRKALPFRTMFNILGPLINPAKPRGMVLGVAEPEIGPTFAQSLRDGGVERALVVCGYEKLDEISCAGPTYAWELKDGVVTELTLHPELFGLDVHPLSTVAGGNPQENAETFKKLLDSGGDIPEDLTPVLHFVQMNAAALLVVAGLASDFEEGAKMALESITSGNAWKALETFREAGRAASAKVIKN</sequence>
<reference evidence="12" key="1">
    <citation type="submission" date="2023-06" db="EMBL/GenBank/DDBJ databases">
        <authorList>
            <consortium name="Lawrence Berkeley National Laboratory"/>
            <person name="Ahrendt S."/>
            <person name="Sahu N."/>
            <person name="Indic B."/>
            <person name="Wong-Bajracharya J."/>
            <person name="Merenyi Z."/>
            <person name="Ke H.-M."/>
            <person name="Monk M."/>
            <person name="Kocsube S."/>
            <person name="Drula E."/>
            <person name="Lipzen A."/>
            <person name="Balint B."/>
            <person name="Henrissat B."/>
            <person name="Andreopoulos B."/>
            <person name="Martin F.M."/>
            <person name="Harder C.B."/>
            <person name="Rigling D."/>
            <person name="Ford K.L."/>
            <person name="Foster G.D."/>
            <person name="Pangilinan J."/>
            <person name="Papanicolaou A."/>
            <person name="Barry K."/>
            <person name="LaButti K."/>
            <person name="Viragh M."/>
            <person name="Koriabine M."/>
            <person name="Yan M."/>
            <person name="Riley R."/>
            <person name="Champramary S."/>
            <person name="Plett K.L."/>
            <person name="Tsai I.J."/>
            <person name="Slot J."/>
            <person name="Sipos G."/>
            <person name="Plett J."/>
            <person name="Nagy L.G."/>
            <person name="Grigoriev I.V."/>
        </authorList>
    </citation>
    <scope>NUCLEOTIDE SEQUENCE</scope>
    <source>
        <strain evidence="12">ICMP 16352</strain>
    </source>
</reference>
<keyword evidence="6" id="KW-0822">Tryptophan biosynthesis</keyword>
<evidence type="ECO:0000313" key="12">
    <source>
        <dbReference type="EMBL" id="KAK0489111.1"/>
    </source>
</evidence>
<evidence type="ECO:0000256" key="4">
    <source>
        <dbReference type="ARBA" id="ARBA00022676"/>
    </source>
</evidence>
<comment type="caution">
    <text evidence="12">The sequence shown here is derived from an EMBL/GenBank/DDBJ whole genome shotgun (WGS) entry which is preliminary data.</text>
</comment>
<dbReference type="InterPro" id="IPR017459">
    <property type="entry name" value="Glycosyl_Trfase_fam3_N_dom"/>
</dbReference>
<evidence type="ECO:0000259" key="10">
    <source>
        <dbReference type="Pfam" id="PF00591"/>
    </source>
</evidence>
<evidence type="ECO:0000256" key="2">
    <source>
        <dbReference type="ARBA" id="ARBA00011948"/>
    </source>
</evidence>
<proteinExistence type="inferred from homology"/>
<dbReference type="Gene3D" id="1.20.970.10">
    <property type="entry name" value="Transferase, Pyrimidine Nucleoside Phosphorylase, Chain C"/>
    <property type="match status" value="1"/>
</dbReference>
<dbReference type="PANTHER" id="PTHR43285">
    <property type="entry name" value="ANTHRANILATE PHOSPHORIBOSYLTRANSFERASE"/>
    <property type="match status" value="1"/>
</dbReference>
<evidence type="ECO:0000256" key="6">
    <source>
        <dbReference type="ARBA" id="ARBA00022822"/>
    </source>
</evidence>
<gene>
    <name evidence="12" type="ORF">IW261DRAFT_1326427</name>
</gene>
<comment type="pathway">
    <text evidence="1">Amino-acid biosynthesis; L-tryptophan biosynthesis; L-tryptophan from chorismate: step 2/5.</text>
</comment>
<dbReference type="InterPro" id="IPR000312">
    <property type="entry name" value="Glycosyl_Trfase_fam3"/>
</dbReference>
<evidence type="ECO:0000256" key="8">
    <source>
        <dbReference type="ARBA" id="ARBA00061500"/>
    </source>
</evidence>
<dbReference type="Pfam" id="PF00591">
    <property type="entry name" value="Glycos_transf_3"/>
    <property type="match status" value="1"/>
</dbReference>
<evidence type="ECO:0000256" key="5">
    <source>
        <dbReference type="ARBA" id="ARBA00022679"/>
    </source>
</evidence>
<dbReference type="GO" id="GO:0000162">
    <property type="term" value="P:L-tryptophan biosynthetic process"/>
    <property type="evidence" value="ECO:0007669"/>
    <property type="project" value="UniProtKB-KW"/>
</dbReference>
<evidence type="ECO:0000259" key="11">
    <source>
        <dbReference type="Pfam" id="PF02885"/>
    </source>
</evidence>
<dbReference type="Proteomes" id="UP001175227">
    <property type="component" value="Unassembled WGS sequence"/>
</dbReference>
<keyword evidence="5 12" id="KW-0808">Transferase</keyword>
<feature type="domain" description="Glycosyl transferase family 3" evidence="10">
    <location>
        <begin position="103"/>
        <end position="357"/>
    </location>
</feature>
<dbReference type="FunFam" id="3.40.1030.10:FF:000002">
    <property type="entry name" value="Anthranilate phosphoribosyltransferase"/>
    <property type="match status" value="1"/>
</dbReference>
<keyword evidence="3" id="KW-0028">Amino-acid biosynthesis</keyword>
<dbReference type="HAMAP" id="MF_00211">
    <property type="entry name" value="TrpD"/>
    <property type="match status" value="1"/>
</dbReference>
<dbReference type="GO" id="GO:0004048">
    <property type="term" value="F:anthranilate phosphoribosyltransferase activity"/>
    <property type="evidence" value="ECO:0007669"/>
    <property type="project" value="UniProtKB-EC"/>
</dbReference>